<comment type="caution">
    <text evidence="1">The sequence shown here is derived from an EMBL/GenBank/DDBJ whole genome shotgun (WGS) entry which is preliminary data.</text>
</comment>
<evidence type="ECO:0000313" key="2">
    <source>
        <dbReference type="Proteomes" id="UP000280696"/>
    </source>
</evidence>
<dbReference type="PROSITE" id="PS51257">
    <property type="entry name" value="PROKAR_LIPOPROTEIN"/>
    <property type="match status" value="1"/>
</dbReference>
<dbReference type="Proteomes" id="UP000280696">
    <property type="component" value="Unassembled WGS sequence"/>
</dbReference>
<sequence length="338" mass="39231">MKNKLPVYILLIFILLFVSACEKNEQEGPRKFNPNKHEYHDGVAWVQIYDSHLFDSYTTYGDLICIDEDGVELFCMPDVNICQVSNFSNGIALVDGKYIIDKSAKLIHNLEKELGVTIEMFPRYKYDGFPGGPTKDTNSECYFDGFIFVTQEIEGVEMTGMLNSNLEWIVEPTAQFKDMKPKDNYLYYNGIMGYYDALTNEFIDEDEYRIRHMLRCFPESGIIFLECQGNHKFTYSLGSVQGKIYLENIDKTGFYNRDLDLILDLSEYPSVKPLSDFKSNKCLISFENVREESYVGLINLEGKFIFINTGYLGHDSEKIKFKDCYFDWEGICYKTDNI</sequence>
<keyword evidence="2" id="KW-1185">Reference proteome</keyword>
<proteinExistence type="predicted"/>
<accession>A0A3A9AFE8</accession>
<gene>
    <name evidence="1" type="ORF">D7V94_14095</name>
</gene>
<reference evidence="1 2" key="1">
    <citation type="submission" date="2018-09" db="EMBL/GenBank/DDBJ databases">
        <title>Murine metabolic-syndrome-specific gut microbial biobank.</title>
        <authorList>
            <person name="Liu C."/>
        </authorList>
    </citation>
    <scope>NUCLEOTIDE SEQUENCE [LARGE SCALE GENOMIC DNA]</scope>
    <source>
        <strain evidence="1 2">0.1xD8-82</strain>
    </source>
</reference>
<dbReference type="AlphaFoldDB" id="A0A3A9AFE8"/>
<organism evidence="1 2">
    <name type="scientific">Parablautia intestinalis</name>
    <dbReference type="NCBI Taxonomy" id="2320100"/>
    <lineage>
        <taxon>Bacteria</taxon>
        <taxon>Bacillati</taxon>
        <taxon>Bacillota</taxon>
        <taxon>Clostridia</taxon>
        <taxon>Lachnospirales</taxon>
        <taxon>Lachnospiraceae</taxon>
        <taxon>Parablautia</taxon>
    </lineage>
</organism>
<name>A0A3A9AFE8_9FIRM</name>
<evidence type="ECO:0000313" key="1">
    <source>
        <dbReference type="EMBL" id="RKI90252.1"/>
    </source>
</evidence>
<protein>
    <recommendedName>
        <fullName evidence="3">WG repeat-containing protein</fullName>
    </recommendedName>
</protein>
<dbReference type="EMBL" id="RAYQ01000015">
    <property type="protein sequence ID" value="RKI90252.1"/>
    <property type="molecule type" value="Genomic_DNA"/>
</dbReference>
<dbReference type="RefSeq" id="WP_120470861.1">
    <property type="nucleotide sequence ID" value="NZ_RAYQ01000015.1"/>
</dbReference>
<evidence type="ECO:0008006" key="3">
    <source>
        <dbReference type="Google" id="ProtNLM"/>
    </source>
</evidence>